<dbReference type="KEGG" id="cinf:CINF_0708"/>
<sequence length="296" mass="33428">MKKVLLTGGTGFIGQAVVEILLNKGYEVHLISTKTQKQKQGVINHQINLLDDKALGEFFAKHSFESAIYLAWYVNADYQTNDINLEWIIATLNFIKLFKENGGKKFLAAGSMLEYDLKYGYLNEDLSPLNASSLYASSKTALYKALSAYCKKYDIDFKWARIFNVYGPGEKRQRLMPSVIISCLKGDDVRVSDCLNFQDYLYVSDMAGGIVMLFESPFNGAMNICSNQPVQLRYIVNKIAELTNFKGKILYGSVLTKVNNNVIVGNNQKLLNLGWRAKISLNIGLEKTISYWKDKI</sequence>
<feature type="domain" description="NAD-dependent epimerase/dehydratase" evidence="2">
    <location>
        <begin position="4"/>
        <end position="224"/>
    </location>
</feature>
<dbReference type="Pfam" id="PF01370">
    <property type="entry name" value="Epimerase"/>
    <property type="match status" value="1"/>
</dbReference>
<dbReference type="EMBL" id="CP049075">
    <property type="protein sequence ID" value="QLI05229.1"/>
    <property type="molecule type" value="Genomic_DNA"/>
</dbReference>
<evidence type="ECO:0000259" key="2">
    <source>
        <dbReference type="Pfam" id="PF01370"/>
    </source>
</evidence>
<dbReference type="Proteomes" id="UP000509414">
    <property type="component" value="Chromosome"/>
</dbReference>
<dbReference type="InterPro" id="IPR001509">
    <property type="entry name" value="Epimerase_deHydtase"/>
</dbReference>
<dbReference type="SUPFAM" id="SSF51735">
    <property type="entry name" value="NAD(P)-binding Rossmann-fold domains"/>
    <property type="match status" value="1"/>
</dbReference>
<accession>A0A7H9CKB8</accession>
<protein>
    <submittedName>
        <fullName evidence="3">Nucleoside-diphosphate-sugar epimerase</fullName>
    </submittedName>
</protein>
<comment type="similarity">
    <text evidence="1">Belongs to the NAD(P)-dependent epimerase/dehydratase family.</text>
</comment>
<proteinExistence type="inferred from homology"/>
<evidence type="ECO:0000313" key="3">
    <source>
        <dbReference type="EMBL" id="QLI05229.1"/>
    </source>
</evidence>
<reference evidence="3 4" key="1">
    <citation type="submission" date="2020-02" db="EMBL/GenBank/DDBJ databases">
        <title>Complete genome sequence of the novel Campylobacter species Candidatus Campylobacter infans.</title>
        <authorList>
            <person name="Duim B."/>
            <person name="Zomer A."/>
            <person name="van der Graaf L."/>
            <person name="Wagenaar J."/>
        </authorList>
    </citation>
    <scope>NUCLEOTIDE SEQUENCE [LARGE SCALE GENOMIC DNA]</scope>
    <source>
        <strain evidence="3 4">19S00001</strain>
    </source>
</reference>
<keyword evidence="4" id="KW-1185">Reference proteome</keyword>
<dbReference type="AlphaFoldDB" id="A0A7H9CKB8"/>
<dbReference type="RefSeq" id="WP_179975775.1">
    <property type="nucleotide sequence ID" value="NZ_CP049075.1"/>
</dbReference>
<dbReference type="InterPro" id="IPR036291">
    <property type="entry name" value="NAD(P)-bd_dom_sf"/>
</dbReference>
<dbReference type="PANTHER" id="PTHR43000">
    <property type="entry name" value="DTDP-D-GLUCOSE 4,6-DEHYDRATASE-RELATED"/>
    <property type="match status" value="1"/>
</dbReference>
<gene>
    <name evidence="3" type="ORF">CINF_0708</name>
</gene>
<evidence type="ECO:0000313" key="4">
    <source>
        <dbReference type="Proteomes" id="UP000509414"/>
    </source>
</evidence>
<evidence type="ECO:0000256" key="1">
    <source>
        <dbReference type="ARBA" id="ARBA00007637"/>
    </source>
</evidence>
<dbReference type="CDD" id="cd08946">
    <property type="entry name" value="SDR_e"/>
    <property type="match status" value="1"/>
</dbReference>
<dbReference type="Gene3D" id="3.40.50.720">
    <property type="entry name" value="NAD(P)-binding Rossmann-like Domain"/>
    <property type="match status" value="1"/>
</dbReference>
<name>A0A7H9CKB8_9BACT</name>
<organism evidence="3 4">
    <name type="scientific">Candidatus Campylobacter infans</name>
    <dbReference type="NCBI Taxonomy" id="2561898"/>
    <lineage>
        <taxon>Bacteria</taxon>
        <taxon>Pseudomonadati</taxon>
        <taxon>Campylobacterota</taxon>
        <taxon>Epsilonproteobacteria</taxon>
        <taxon>Campylobacterales</taxon>
        <taxon>Campylobacteraceae</taxon>
        <taxon>Campylobacter</taxon>
    </lineage>
</organism>